<reference evidence="1" key="1">
    <citation type="journal article" date="2020" name="Nat. Commun.">
        <title>Large-scale genome sequencing of mycorrhizal fungi provides insights into the early evolution of symbiotic traits.</title>
        <authorList>
            <person name="Miyauchi S."/>
            <person name="Kiss E."/>
            <person name="Kuo A."/>
            <person name="Drula E."/>
            <person name="Kohler A."/>
            <person name="Sanchez-Garcia M."/>
            <person name="Morin E."/>
            <person name="Andreopoulos B."/>
            <person name="Barry K.W."/>
            <person name="Bonito G."/>
            <person name="Buee M."/>
            <person name="Carver A."/>
            <person name="Chen C."/>
            <person name="Cichocki N."/>
            <person name="Clum A."/>
            <person name="Culley D."/>
            <person name="Crous P.W."/>
            <person name="Fauchery L."/>
            <person name="Girlanda M."/>
            <person name="Hayes R.D."/>
            <person name="Keri Z."/>
            <person name="LaButti K."/>
            <person name="Lipzen A."/>
            <person name="Lombard V."/>
            <person name="Magnuson J."/>
            <person name="Maillard F."/>
            <person name="Murat C."/>
            <person name="Nolan M."/>
            <person name="Ohm R.A."/>
            <person name="Pangilinan J."/>
            <person name="Pereira M.F."/>
            <person name="Perotto S."/>
            <person name="Peter M."/>
            <person name="Pfister S."/>
            <person name="Riley R."/>
            <person name="Sitrit Y."/>
            <person name="Stielow J.B."/>
            <person name="Szollosi G."/>
            <person name="Zifcakova L."/>
            <person name="Stursova M."/>
            <person name="Spatafora J.W."/>
            <person name="Tedersoo L."/>
            <person name="Vaario L.M."/>
            <person name="Yamada A."/>
            <person name="Yan M."/>
            <person name="Wang P."/>
            <person name="Xu J."/>
            <person name="Bruns T."/>
            <person name="Baldrian P."/>
            <person name="Vilgalys R."/>
            <person name="Dunand C."/>
            <person name="Henrissat B."/>
            <person name="Grigoriev I.V."/>
            <person name="Hibbett D."/>
            <person name="Nagy L.G."/>
            <person name="Martin F.M."/>
        </authorList>
    </citation>
    <scope>NUCLEOTIDE SEQUENCE</scope>
    <source>
        <strain evidence="1">UP504</strain>
    </source>
</reference>
<proteinExistence type="predicted"/>
<name>A0A9P6B6D5_9AGAM</name>
<dbReference type="EMBL" id="MU128934">
    <property type="protein sequence ID" value="KAF9517126.1"/>
    <property type="molecule type" value="Genomic_DNA"/>
</dbReference>
<accession>A0A9P6B6D5</accession>
<dbReference type="AlphaFoldDB" id="A0A9P6B6D5"/>
<protein>
    <submittedName>
        <fullName evidence="1">Uncharacterized protein</fullName>
    </submittedName>
</protein>
<dbReference type="OrthoDB" id="3269726at2759"/>
<gene>
    <name evidence="1" type="ORF">BS47DRAFT_1340156</name>
</gene>
<keyword evidence="2" id="KW-1185">Reference proteome</keyword>
<dbReference type="Proteomes" id="UP000886523">
    <property type="component" value="Unassembled WGS sequence"/>
</dbReference>
<evidence type="ECO:0000313" key="2">
    <source>
        <dbReference type="Proteomes" id="UP000886523"/>
    </source>
</evidence>
<organism evidence="1 2">
    <name type="scientific">Hydnum rufescens UP504</name>
    <dbReference type="NCBI Taxonomy" id="1448309"/>
    <lineage>
        <taxon>Eukaryota</taxon>
        <taxon>Fungi</taxon>
        <taxon>Dikarya</taxon>
        <taxon>Basidiomycota</taxon>
        <taxon>Agaricomycotina</taxon>
        <taxon>Agaricomycetes</taxon>
        <taxon>Cantharellales</taxon>
        <taxon>Hydnaceae</taxon>
        <taxon>Hydnum</taxon>
    </lineage>
</organism>
<sequence length="146" mass="16216">MDDWIAAWELVRQKILDSARAALNEMTDLVSDALAYSVVKTLPDTHLHIAWGNTLPSRLHHVSNSKFIAALADVTHSDLQPYMLKLIREHGRVVGRYQLGSPAEVEKDMQKAMDRVWKATVDLDGGAAGVKGDRNADVLQPLYAIE</sequence>
<comment type="caution">
    <text evidence="1">The sequence shown here is derived from an EMBL/GenBank/DDBJ whole genome shotgun (WGS) entry which is preliminary data.</text>
</comment>
<evidence type="ECO:0000313" key="1">
    <source>
        <dbReference type="EMBL" id="KAF9517126.1"/>
    </source>
</evidence>